<evidence type="ECO:0000313" key="2">
    <source>
        <dbReference type="EMBL" id="REC61066.1"/>
    </source>
</evidence>
<sequence>MIFTEDFFSPTSVYPSEDLVQLVDSFTKENVNYQKYTGSATLIDDGVVYRKKGNDFYVDTNFLTSGQLNIQRFGAKGDDLTDNNAAIKRALAFCENYRKERIISGKAPNGMDVLYHQFDKAITIYFPNGIYRYTDIGNIKIENLTIKGETFRGVVLKCMKGGIALEMNAFKDDYSSPPFCKNLNLNNIVVEGQYNTEVLIFAQGISHSNWENVAVREADKDLGIGFYFKGVMLSGFKNLQCSSDVDTVMKTGNKNIPYQGLKLDHGHRIQKEKQIIEGEEVIVEVLNGIGNCSNNSFYDIKMEGMSFGVNIFQGDQNTFYGGTPESCTKYGLMISRGSRYNTFIGSAFENDYSIADILDDGIHTVYINCYASKKAWFQGQGSTVLGGFWQEVQIDNSAEATKIENVTIKYFPLPSEGIIDNGKMTTIQNVRDKILGTYIPNKYNATVHLGSAQRPQNNSVGSMIFDTDLLKPIWFNGNSWVDASGNIVIYFLNLGKYPKYITTAAIKIAAVLFVIF</sequence>
<organism evidence="2 3">
    <name type="scientific">Chryseobacterium pennae</name>
    <dbReference type="NCBI Taxonomy" id="2258962"/>
    <lineage>
        <taxon>Bacteria</taxon>
        <taxon>Pseudomonadati</taxon>
        <taxon>Bacteroidota</taxon>
        <taxon>Flavobacteriia</taxon>
        <taxon>Flavobacteriales</taxon>
        <taxon>Weeksellaceae</taxon>
        <taxon>Chryseobacterium group</taxon>
        <taxon>Chryseobacterium</taxon>
    </lineage>
</organism>
<keyword evidence="3" id="KW-1185">Reference proteome</keyword>
<dbReference type="RefSeq" id="WP_115972049.1">
    <property type="nucleotide sequence ID" value="NZ_QNVT01000018.1"/>
</dbReference>
<dbReference type="Pfam" id="PF12708">
    <property type="entry name" value="Pect-lyase_RHGA_epim"/>
    <property type="match status" value="1"/>
</dbReference>
<dbReference type="SUPFAM" id="SSF51126">
    <property type="entry name" value="Pectin lyase-like"/>
    <property type="match status" value="1"/>
</dbReference>
<dbReference type="AlphaFoldDB" id="A0A3D9C654"/>
<proteinExistence type="predicted"/>
<evidence type="ECO:0000313" key="3">
    <source>
        <dbReference type="Proteomes" id="UP000256686"/>
    </source>
</evidence>
<reference evidence="3" key="1">
    <citation type="submission" date="2018-06" db="EMBL/GenBank/DDBJ databases">
        <authorList>
            <person name="Lum Nde A."/>
            <person name="Hugo C."/>
        </authorList>
    </citation>
    <scope>NUCLEOTIDE SEQUENCE [LARGE SCALE GENOMIC DNA]</scope>
    <source>
        <strain evidence="3">1_F178</strain>
    </source>
</reference>
<dbReference type="Gene3D" id="2.160.20.10">
    <property type="entry name" value="Single-stranded right-handed beta-helix, Pectin lyase-like"/>
    <property type="match status" value="1"/>
</dbReference>
<accession>A0A3D9C654</accession>
<dbReference type="Proteomes" id="UP000256686">
    <property type="component" value="Unassembled WGS sequence"/>
</dbReference>
<comment type="caution">
    <text evidence="2">The sequence shown here is derived from an EMBL/GenBank/DDBJ whole genome shotgun (WGS) entry which is preliminary data.</text>
</comment>
<feature type="domain" description="Rhamnogalacturonase A/B/Epimerase-like pectate lyase" evidence="1">
    <location>
        <begin position="68"/>
        <end position="160"/>
    </location>
</feature>
<evidence type="ECO:0000259" key="1">
    <source>
        <dbReference type="Pfam" id="PF12708"/>
    </source>
</evidence>
<dbReference type="EMBL" id="QNVT01000018">
    <property type="protein sequence ID" value="REC61066.1"/>
    <property type="molecule type" value="Genomic_DNA"/>
</dbReference>
<dbReference type="InterPro" id="IPR012334">
    <property type="entry name" value="Pectin_lyas_fold"/>
</dbReference>
<name>A0A3D9C654_9FLAO</name>
<protein>
    <recommendedName>
        <fullName evidence="1">Rhamnogalacturonase A/B/Epimerase-like pectate lyase domain-containing protein</fullName>
    </recommendedName>
</protein>
<gene>
    <name evidence="2" type="ORF">DRF65_17530</name>
</gene>
<dbReference type="InterPro" id="IPR011050">
    <property type="entry name" value="Pectin_lyase_fold/virulence"/>
</dbReference>
<dbReference type="InterPro" id="IPR024535">
    <property type="entry name" value="RHGA/B-epi-like_pectate_lyase"/>
</dbReference>